<keyword evidence="1" id="KW-0547">Nucleotide-binding</keyword>
<dbReference type="Pfam" id="PF22335">
    <property type="entry name" value="Cas10-Cmr2_palm2"/>
    <property type="match status" value="1"/>
</dbReference>
<sequence length="983" mass="109527">MRNGFLQDSAYWDEKLAAYLHDPPDKALRIPGHEERSRRLLDILGPLPQPDPDLIRMADQTAAGMDRTQLPGHSARADLNGSIDFLRRPLLTHPTAREAVLPLQLDMTREDCASVARAIEALIEEDIERVCHSFPGRPELLSPARFHYVHHALRERLRRENIGGLGGLWGRLPADTRIPDHSIWQHCGLAAAIYSCFKRSKTRRAVLLVVSLAPVQGFIERARKLRDLWVGSVLLSWLAFEGIREVIYRLGSDHVLYPSLIGQGLVEDMLRRECGLEGLLAGDDGVPKAEGASLPNKFVCLVPAGEEEETAAAIEARIREAWEDLGRMTLDRIETIIGGKKDPYLIEQFQRQMKGYWTFRWSACPLLDEGRELQIKGLLPPSVWKKPFNLVADSKKHALPYPLSGQAAFYSVSHAMAQSFLAAGKYVYGEGAALERDAESRLPVEKNGRPDGSTEREEGIKCGLHGDLEALRFEWRPGEDRNPRPSVDPFWSLLKQDRDLRPEFRSSERLCAVATVKRLAGRVIKGSKTDHPLKPLFGKADVFPSTTELAFGEWLNEVAGEAPQGVKALEPYGSWRKVLSQFIHDTDEPDAPAGQGEHRRVLEREARRTCSGILHAMEKRGRLWTDADRYYAILLMDGDRMGRLVGGETLPARWESTIHPDLTERLRTPSFDAAYRGFWKEHLGETRVVTPGVHAALSEALGDFSLHTVPEIIRRCRGRLIYAGGDDVCAVMPVSTALAAAHEIARMYATPYVVYDAVTGTAQPIVGPWAPERLRLAYHLGEDRCLSISGAVLICHHKRPLADAMAAARRLLESGAKEEGGRNAVAVELAKRSGGPRAMVMKWNARPHEDLLAEIPKEISPDDTLVDHFLDFSRVFGARTRLCMSSSLMYRVEEMRDGLDALAARNPADLPKFLKTLIVRSDPSLKPRKGEARNPSLERIAWQAAALLFGPDAAVRPEALLIARFLGPQLFRYQGAGDGGCHD</sequence>
<dbReference type="AlphaFoldDB" id="A0A653A9A7"/>
<dbReference type="InterPro" id="IPR024615">
    <property type="entry name" value="CRISPR-assoc_Cmr2_N"/>
</dbReference>
<gene>
    <name evidence="6" type="ORF">TRIP_B330688</name>
</gene>
<dbReference type="GO" id="GO:0051607">
    <property type="term" value="P:defense response to virus"/>
    <property type="evidence" value="ECO:0007669"/>
    <property type="project" value="UniProtKB-KW"/>
</dbReference>
<name>A0A653A9A7_UNCDX</name>
<evidence type="ECO:0000259" key="5">
    <source>
        <dbReference type="Pfam" id="PF22335"/>
    </source>
</evidence>
<evidence type="ECO:0000313" key="6">
    <source>
        <dbReference type="EMBL" id="VBB44584.1"/>
    </source>
</evidence>
<dbReference type="InterPro" id="IPR038242">
    <property type="entry name" value="Cmr2_N"/>
</dbReference>
<keyword evidence="2" id="KW-0051">Antiviral defense</keyword>
<accession>A0A653A9A7</accession>
<proteinExistence type="predicted"/>
<evidence type="ECO:0000259" key="4">
    <source>
        <dbReference type="Pfam" id="PF12469"/>
    </source>
</evidence>
<evidence type="ECO:0000256" key="2">
    <source>
        <dbReference type="ARBA" id="ARBA00023118"/>
    </source>
</evidence>
<dbReference type="Pfam" id="PF12469">
    <property type="entry name" value="Cmr2_N"/>
    <property type="match status" value="1"/>
</dbReference>
<dbReference type="InterPro" id="IPR043128">
    <property type="entry name" value="Rev_trsase/Diguanyl_cyclase"/>
</dbReference>
<organism evidence="6">
    <name type="scientific">Uncultured Desulfatiglans sp</name>
    <dbReference type="NCBI Taxonomy" id="1748965"/>
    <lineage>
        <taxon>Bacteria</taxon>
        <taxon>Pseudomonadati</taxon>
        <taxon>Thermodesulfobacteriota</taxon>
        <taxon>Desulfobacteria</taxon>
        <taxon>Desulfatiglandales</taxon>
        <taxon>Desulfatiglandaceae</taxon>
        <taxon>Desulfatiglans</taxon>
        <taxon>environmental samples</taxon>
    </lineage>
</organism>
<dbReference type="Gene3D" id="3.30.70.270">
    <property type="match status" value="1"/>
</dbReference>
<feature type="region of interest" description="Disordered" evidence="3">
    <location>
        <begin position="439"/>
        <end position="459"/>
    </location>
</feature>
<feature type="domain" description="Cas10/Cmr2 second palm" evidence="5">
    <location>
        <begin position="630"/>
        <end position="826"/>
    </location>
</feature>
<evidence type="ECO:0000256" key="1">
    <source>
        <dbReference type="ARBA" id="ARBA00022741"/>
    </source>
</evidence>
<feature type="domain" description="CRISPR-associated protein Cmr2 N-terminal" evidence="4">
    <location>
        <begin position="207"/>
        <end position="325"/>
    </location>
</feature>
<dbReference type="EMBL" id="UPXX01000027">
    <property type="protein sequence ID" value="VBB44584.1"/>
    <property type="molecule type" value="Genomic_DNA"/>
</dbReference>
<dbReference type="InterPro" id="IPR054767">
    <property type="entry name" value="Cas10-Cmr2_palm2"/>
</dbReference>
<dbReference type="NCBIfam" id="TIGR02577">
    <property type="entry name" value="cas_TM1794_Cmr2"/>
    <property type="match status" value="1"/>
</dbReference>
<dbReference type="InterPro" id="IPR013407">
    <property type="entry name" value="CRISPR-assoc_prot_Cmr2"/>
</dbReference>
<dbReference type="GO" id="GO:0000166">
    <property type="term" value="F:nucleotide binding"/>
    <property type="evidence" value="ECO:0007669"/>
    <property type="project" value="UniProtKB-KW"/>
</dbReference>
<evidence type="ECO:0000256" key="3">
    <source>
        <dbReference type="SAM" id="MobiDB-lite"/>
    </source>
</evidence>
<reference evidence="6" key="1">
    <citation type="submission" date="2018-07" db="EMBL/GenBank/DDBJ databases">
        <authorList>
            <consortium name="Genoscope - CEA"/>
            <person name="William W."/>
        </authorList>
    </citation>
    <scope>NUCLEOTIDE SEQUENCE</scope>
    <source>
        <strain evidence="6">IK1</strain>
    </source>
</reference>
<dbReference type="Gene3D" id="3.30.70.2220">
    <property type="entry name" value="CRISPR-Cas system, Cmr2 subunit, D1 domain, cysteine cluster"/>
    <property type="match status" value="1"/>
</dbReference>
<protein>
    <submittedName>
        <fullName evidence="6">Putative CRISPR-associated protein, Crm2 family</fullName>
    </submittedName>
</protein>